<dbReference type="Pfam" id="PF22927">
    <property type="entry name" value="INT1_R3"/>
    <property type="match status" value="1"/>
</dbReference>
<feature type="region of interest" description="Disordered" evidence="1">
    <location>
        <begin position="770"/>
        <end position="795"/>
    </location>
</feature>
<evidence type="ECO:0000259" key="5">
    <source>
        <dbReference type="Pfam" id="PF22929"/>
    </source>
</evidence>
<dbReference type="InterPro" id="IPR038902">
    <property type="entry name" value="INTS1"/>
</dbReference>
<dbReference type="PANTHER" id="PTHR21224:SF1">
    <property type="entry name" value="INTEGRATOR COMPLEX SUBUNIT 1"/>
    <property type="match status" value="1"/>
</dbReference>
<feature type="domain" description="Integrator complex subunit 1 RPB2-binding" evidence="2">
    <location>
        <begin position="232"/>
        <end position="382"/>
    </location>
</feature>
<proteinExistence type="predicted"/>
<organism evidence="6 7">
    <name type="scientific">Phrynosoma platyrhinos</name>
    <name type="common">Desert horned lizard</name>
    <dbReference type="NCBI Taxonomy" id="52577"/>
    <lineage>
        <taxon>Eukaryota</taxon>
        <taxon>Metazoa</taxon>
        <taxon>Chordata</taxon>
        <taxon>Craniata</taxon>
        <taxon>Vertebrata</taxon>
        <taxon>Euteleostomi</taxon>
        <taxon>Lepidosauria</taxon>
        <taxon>Squamata</taxon>
        <taxon>Bifurcata</taxon>
        <taxon>Unidentata</taxon>
        <taxon>Episquamata</taxon>
        <taxon>Toxicofera</taxon>
        <taxon>Iguania</taxon>
        <taxon>Phrynosomatidae</taxon>
        <taxon>Phrynosomatinae</taxon>
        <taxon>Phrynosoma</taxon>
    </lineage>
</organism>
<feature type="domain" description="Integrator complex subunit 1 R4" evidence="4">
    <location>
        <begin position="1761"/>
        <end position="1811"/>
    </location>
</feature>
<dbReference type="InterPro" id="IPR053964">
    <property type="entry name" value="INT1_R3"/>
</dbReference>
<evidence type="ECO:0000256" key="1">
    <source>
        <dbReference type="SAM" id="MobiDB-lite"/>
    </source>
</evidence>
<dbReference type="Pfam" id="PF22929">
    <property type="entry name" value="INTS1_INTS2-bd"/>
    <property type="match status" value="2"/>
</dbReference>
<feature type="domain" description="Integrator complex subunit 1 INTS2-binding" evidence="5">
    <location>
        <begin position="820"/>
        <end position="961"/>
    </location>
</feature>
<dbReference type="InterPro" id="IPR053965">
    <property type="entry name" value="INTS1_R4"/>
</dbReference>
<evidence type="ECO:0000313" key="7">
    <source>
        <dbReference type="Proteomes" id="UP000826234"/>
    </source>
</evidence>
<feature type="domain" description="Integrator complex subunit 1 INTS2-binding" evidence="5">
    <location>
        <begin position="967"/>
        <end position="1102"/>
    </location>
</feature>
<dbReference type="Proteomes" id="UP000826234">
    <property type="component" value="Unassembled WGS sequence"/>
</dbReference>
<name>A0ABQ7TR06_PHRPL</name>
<feature type="region of interest" description="Disordered" evidence="1">
    <location>
        <begin position="1688"/>
        <end position="1711"/>
    </location>
</feature>
<evidence type="ECO:0000259" key="2">
    <source>
        <dbReference type="Pfam" id="PF12432"/>
    </source>
</evidence>
<feature type="domain" description="Integrator complex subunit 1 R3" evidence="3">
    <location>
        <begin position="1537"/>
        <end position="1688"/>
    </location>
</feature>
<feature type="non-terminal residue" evidence="6">
    <location>
        <position position="1"/>
    </location>
</feature>
<evidence type="ECO:0000259" key="3">
    <source>
        <dbReference type="Pfam" id="PF22927"/>
    </source>
</evidence>
<evidence type="ECO:0008006" key="8">
    <source>
        <dbReference type="Google" id="ProtNLM"/>
    </source>
</evidence>
<feature type="region of interest" description="Disordered" evidence="1">
    <location>
        <begin position="185"/>
        <end position="206"/>
    </location>
</feature>
<feature type="region of interest" description="Disordered" evidence="1">
    <location>
        <begin position="1098"/>
        <end position="1117"/>
    </location>
</feature>
<evidence type="ECO:0000259" key="4">
    <source>
        <dbReference type="Pfam" id="PF22928"/>
    </source>
</evidence>
<evidence type="ECO:0000313" key="6">
    <source>
        <dbReference type="EMBL" id="KAH0632011.1"/>
    </source>
</evidence>
<comment type="caution">
    <text evidence="6">The sequence shown here is derived from an EMBL/GenBank/DDBJ whole genome shotgun (WGS) entry which is preliminary data.</text>
</comment>
<dbReference type="InterPro" id="IPR053966">
    <property type="entry name" value="INTS1_INTS2-bd"/>
</dbReference>
<reference evidence="6 7" key="1">
    <citation type="journal article" date="2022" name="Gigascience">
        <title>A chromosome-level genome assembly and annotation of the desert horned lizard, Phrynosoma platyrhinos, provides insight into chromosomal rearrangements among reptiles.</title>
        <authorList>
            <person name="Koochekian N."/>
            <person name="Ascanio A."/>
            <person name="Farleigh K."/>
            <person name="Card D.C."/>
            <person name="Schield D.R."/>
            <person name="Castoe T.A."/>
            <person name="Jezkova T."/>
        </authorList>
    </citation>
    <scope>NUCLEOTIDE SEQUENCE [LARGE SCALE GENOMIC DNA]</scope>
    <source>
        <strain evidence="6">NK-2021</strain>
    </source>
</reference>
<dbReference type="PANTHER" id="PTHR21224">
    <property type="entry name" value="INTEGRATOR COMPLEX SUBUNIT 1"/>
    <property type="match status" value="1"/>
</dbReference>
<accession>A0ABQ7TR06</accession>
<keyword evidence="7" id="KW-1185">Reference proteome</keyword>
<gene>
    <name evidence="6" type="ORF">JD844_020011</name>
</gene>
<dbReference type="Pfam" id="PF22928">
    <property type="entry name" value="INTS1_R4"/>
    <property type="match status" value="1"/>
</dbReference>
<protein>
    <recommendedName>
        <fullName evidence="8">Integrator complex subunit 1</fullName>
    </recommendedName>
</protein>
<dbReference type="EMBL" id="JAIPUX010000026">
    <property type="protein sequence ID" value="KAH0632011.1"/>
    <property type="molecule type" value="Genomic_DNA"/>
</dbReference>
<sequence>HPPPGDFIALGSKGQANESKTTVALLKPASAGLPSERKRDASAALSGAAGLTGLSKRPKLAATPPLSALGRLAEAAVAEKRAISPSIKEPSALCSLLRRDASINFKAKGNSLVSVLACNLLMAAYEEDENWPEIFVKVYIEDSLGERIWVDSPHCKTFVENIQTAFSTKMPPKSILLHGEVGRGGGDLSAGNSPHPSVPDEEDSQSELLIAEDKMSPEQEGQLMPRYDDLAESVEEYVLDMLRDQLNRRQPMDNVSRNLLRLLTATCGYKEIRQMAVQRLEMWLQNPKLTRPAQDLLMSVCMNCNTHSSEDVEVVSNLIKIRLKPKVLLNHYMLCVRELLNAHRDNLGTVVKSVIFNELSNARNPNNMQILYTVLQHSPELAPKDRFVIHITDLLAVSMMLSITAQVKEAGIAWDKGEKKNLEVLRAFQNQIAAIQRDAVWWLHTVVPSITKLAPKDYVHCLHKVLFTEQPETYYKWDNWPPESDRNFFLRLCSEVPILEDTLMRILVIGLSRDLPLGPADAMELADHLVKRAAAVQADDLEVLRVERIQLIDAVLNLCTYHHPENIQLPPGYQPPNLAISTLYWKAWPLLLVVAAFNPENIGLTAWEEYPTLKMLMEMVMTNNYSYPPCTLTDEETRTEMINRELQISQREKQEILAFEGHLAAASTKQTITESSSLLLSQLTSLEPQGPPRRPPQPVLDQVKSLNQSLRLGHLLCRSRHPDFLLNIIQRQASSQSMPWLADLVQSSEGSLDVLPVQCLCEFLLHDAADESASGEEEEEGETKEQRAKKRQRQQKQRQLLGRLQDLLLGPKADEQTTCEVLDYFLRRLSSSQVASRVLAMKGLSLVLSEGGIRDREEKDPPMEEDSGDTELLQGYQWLLRDLPKLPLFDSVRATTAVALQQAIHMETDPQTISAYLVYLSQHAPVEDQGQHNDLALDVARLIVERSTIMSHLFSKLSYCSESDAVLVFLRWISGETATIHILVVHAMVILLTLGPPQAGDGDFYTLLDIWFPEKKPLPTAFLVDTSEEALLLPDWLKLRMIRSEVPRLVDAALQDLEPQQLLLFVQSFGIPVSSMSKLLQYLDQAVSHDPQTLEQNIMDKNSDDTPRAKSSLDAPQGQGRIRALAQIRLFQLAPDPRWQNSNPRPLALALQQALGQELARIRQGNTPVPGTAVKLLQAMAALLNSPHGGTLVMAMHRNHVVSCPLMRLLCQYQRCIPQDTTFSTLFFKVLMQMLQWLENPAVEEGPLRTQLKSFAVQYSSRHRINDVRGGFLHLAEALAFRRDTDMIGSTVCAIITTLKAGEKYNVEPELVSKALFEPFSTETAHLGPPSGLFIDWLEMLDPEDESSSESKLPSFRPYLLALLTHQSSWTTLHHCIKILLCKNREHQFDPTASLDFLWACIHIPRIWQGRDQRIPQKRREEFVLRLKAPELISLVELILTESETRSKNPEEASCSVTQSRLPLLLSCCHGDVESIKKVTEYLTACIQQHGSSSSSMGKHCQDLLLQIYLQLPELLVPVPETLLSSEGATDSSTCKLDSLVHRFITLLADASDSKSSENRLWDANMACRKLAVAHPILLLRHLPMMAALLHGRVHLNFQEFRQQNHLTFFIHVLGILELLQPQVFQSEHQGALWDCLLSFIGLLQSYRKSSRHLAAFISKFVQFIHKYITSNAQAAVSFLQKHSDPLHVPSKNGMSDRGAEDDKEDETGAGSLPLVNISLFTPLTPAEMSPYMKRLSRGQTVEGISSGRNQISHSNLIIISHSLDILEVLSDIDEMSRRRPEILAFFSTHLQKLMSSPEETCRNLAFKHAAILLQRAFLVGMYGQVDTSSQISEALKILHMEAML</sequence>
<dbReference type="Pfam" id="PF12432">
    <property type="entry name" value="INTS1_RP2B-bd"/>
    <property type="match status" value="1"/>
</dbReference>
<dbReference type="InterPro" id="IPR022145">
    <property type="entry name" value="INTS1_RPB2-bd"/>
</dbReference>
<feature type="compositionally biased region" description="Acidic residues" evidence="1">
    <location>
        <begin position="773"/>
        <end position="782"/>
    </location>
</feature>